<gene>
    <name evidence="1" type="ORF">ACFPMF_08390</name>
</gene>
<reference evidence="2" key="1">
    <citation type="journal article" date="2019" name="Int. J. Syst. Evol. Microbiol.">
        <title>The Global Catalogue of Microorganisms (GCM) 10K type strain sequencing project: providing services to taxonomists for standard genome sequencing and annotation.</title>
        <authorList>
            <consortium name="The Broad Institute Genomics Platform"/>
            <consortium name="The Broad Institute Genome Sequencing Center for Infectious Disease"/>
            <person name="Wu L."/>
            <person name="Ma J."/>
        </authorList>
    </citation>
    <scope>NUCLEOTIDE SEQUENCE [LARGE SCALE GENOMIC DNA]</scope>
    <source>
        <strain evidence="2">CCUG 55250</strain>
    </source>
</reference>
<comment type="caution">
    <text evidence="1">The sequence shown here is derived from an EMBL/GenBank/DDBJ whole genome shotgun (WGS) entry which is preliminary data.</text>
</comment>
<organism evidence="1 2">
    <name type="scientific">Larkinella bovis</name>
    <dbReference type="NCBI Taxonomy" id="683041"/>
    <lineage>
        <taxon>Bacteria</taxon>
        <taxon>Pseudomonadati</taxon>
        <taxon>Bacteroidota</taxon>
        <taxon>Cytophagia</taxon>
        <taxon>Cytophagales</taxon>
        <taxon>Spirosomataceae</taxon>
        <taxon>Larkinella</taxon>
    </lineage>
</organism>
<evidence type="ECO:0000313" key="2">
    <source>
        <dbReference type="Proteomes" id="UP001596106"/>
    </source>
</evidence>
<dbReference type="RefSeq" id="WP_379843081.1">
    <property type="nucleotide sequence ID" value="NZ_JBHSMA010000002.1"/>
</dbReference>
<dbReference type="EMBL" id="JBHSMA010000002">
    <property type="protein sequence ID" value="MFC5409320.1"/>
    <property type="molecule type" value="Genomic_DNA"/>
</dbReference>
<protein>
    <submittedName>
        <fullName evidence="1">Uncharacterized protein</fullName>
    </submittedName>
</protein>
<name>A0ABW0I9X4_9BACT</name>
<evidence type="ECO:0000313" key="1">
    <source>
        <dbReference type="EMBL" id="MFC5409320.1"/>
    </source>
</evidence>
<proteinExistence type="predicted"/>
<keyword evidence="2" id="KW-1185">Reference proteome</keyword>
<accession>A0ABW0I9X4</accession>
<sequence length="138" mass="15898">MESSKKSLASPDRLQLDYCRTENQRRALELTHYKQETNQLLALLDDVLAHYNHAGLRHRAIDYHQQLSRLKTWFNRMQSELICESGACTADHPVPCGAVRFSRTSLLPVQFVELSEDFARTKAGCYQFLSVIVQLNLM</sequence>
<dbReference type="Proteomes" id="UP001596106">
    <property type="component" value="Unassembled WGS sequence"/>
</dbReference>